<dbReference type="AlphaFoldDB" id="A0A9N9IPL4"/>
<gene>
    <name evidence="1" type="ORF">AMORRO_LOCUS14984</name>
</gene>
<organism evidence="1 2">
    <name type="scientific">Acaulospora morrowiae</name>
    <dbReference type="NCBI Taxonomy" id="94023"/>
    <lineage>
        <taxon>Eukaryota</taxon>
        <taxon>Fungi</taxon>
        <taxon>Fungi incertae sedis</taxon>
        <taxon>Mucoromycota</taxon>
        <taxon>Glomeromycotina</taxon>
        <taxon>Glomeromycetes</taxon>
        <taxon>Diversisporales</taxon>
        <taxon>Acaulosporaceae</taxon>
        <taxon>Acaulospora</taxon>
    </lineage>
</organism>
<keyword evidence="2" id="KW-1185">Reference proteome</keyword>
<accession>A0A9N9IPL4</accession>
<sequence length="310" mass="36094">GFMSLEDTCDQRFFARWFCQLRANFLCTMKLFLVELIKSMDNSSSLDISMKCIHDELLRTADLHYFVAHSFFDIDEESLTILESYPFVRKLLHEHNLNRPVDSLLLPLIRLAMNDEFSNNSRQIREIDQRKNKVQFTLRGRCIRILKDIEIFPKKSSMEALLFVRKFVFEILSVPINLPPFFFNRQKGTHIQWSKIPNFEGIRIISGQQKLVLNLEGSVYLCPSKVSRRMQSIQIIIFGSNENLFEFSNPEDTIYDNYRISEIALDHYGHIAKDKDSVQHSLVTVCSVPISNNSFSCSVLVTFPLDNDDC</sequence>
<evidence type="ECO:0000313" key="2">
    <source>
        <dbReference type="Proteomes" id="UP000789342"/>
    </source>
</evidence>
<proteinExistence type="predicted"/>
<dbReference type="OrthoDB" id="275783at2759"/>
<protein>
    <submittedName>
        <fullName evidence="1">14027_t:CDS:1</fullName>
    </submittedName>
</protein>
<reference evidence="1" key="1">
    <citation type="submission" date="2021-06" db="EMBL/GenBank/DDBJ databases">
        <authorList>
            <person name="Kallberg Y."/>
            <person name="Tangrot J."/>
            <person name="Rosling A."/>
        </authorList>
    </citation>
    <scope>NUCLEOTIDE SEQUENCE</scope>
    <source>
        <strain evidence="1">CL551</strain>
    </source>
</reference>
<dbReference type="EMBL" id="CAJVPV010032582">
    <property type="protein sequence ID" value="CAG8745185.1"/>
    <property type="molecule type" value="Genomic_DNA"/>
</dbReference>
<feature type="non-terminal residue" evidence="1">
    <location>
        <position position="310"/>
    </location>
</feature>
<name>A0A9N9IPL4_9GLOM</name>
<evidence type="ECO:0000313" key="1">
    <source>
        <dbReference type="EMBL" id="CAG8745185.1"/>
    </source>
</evidence>
<dbReference type="Proteomes" id="UP000789342">
    <property type="component" value="Unassembled WGS sequence"/>
</dbReference>
<feature type="non-terminal residue" evidence="1">
    <location>
        <position position="1"/>
    </location>
</feature>
<comment type="caution">
    <text evidence="1">The sequence shown here is derived from an EMBL/GenBank/DDBJ whole genome shotgun (WGS) entry which is preliminary data.</text>
</comment>